<name>A0A0B0N1B5_GOSAR</name>
<comment type="caution">
    <text evidence="2">The sequence shown here is derived from an EMBL/GenBank/DDBJ whole genome shotgun (WGS) entry which is preliminary data.</text>
</comment>
<reference evidence="3" key="1">
    <citation type="submission" date="2014-09" db="EMBL/GenBank/DDBJ databases">
        <authorList>
            <person name="Mudge J."/>
            <person name="Ramaraj T."/>
            <person name="Lindquist I.E."/>
            <person name="Bharti A.K."/>
            <person name="Sundararajan A."/>
            <person name="Cameron C.T."/>
            <person name="Woodward J.E."/>
            <person name="May G.D."/>
            <person name="Brubaker C."/>
            <person name="Broadhvest J."/>
            <person name="Wilkins T.A."/>
        </authorList>
    </citation>
    <scope>NUCLEOTIDE SEQUENCE</scope>
    <source>
        <strain evidence="3">cv. AKA8401</strain>
    </source>
</reference>
<evidence type="ECO:0000256" key="1">
    <source>
        <dbReference type="SAM" id="MobiDB-lite"/>
    </source>
</evidence>
<feature type="compositionally biased region" description="Polar residues" evidence="1">
    <location>
        <begin position="8"/>
        <end position="20"/>
    </location>
</feature>
<dbReference type="AlphaFoldDB" id="A0A0B0N1B5"/>
<keyword evidence="3" id="KW-1185">Reference proteome</keyword>
<dbReference type="Proteomes" id="UP000032142">
    <property type="component" value="Unassembled WGS sequence"/>
</dbReference>
<dbReference type="EMBL" id="JRRC01450190">
    <property type="protein sequence ID" value="KHG06357.1"/>
    <property type="molecule type" value="Genomic_DNA"/>
</dbReference>
<accession>A0A0B0N1B5</accession>
<proteinExistence type="predicted"/>
<gene>
    <name evidence="2" type="ORF">F383_31817</name>
</gene>
<evidence type="ECO:0000313" key="3">
    <source>
        <dbReference type="Proteomes" id="UP000032142"/>
    </source>
</evidence>
<organism evidence="2 3">
    <name type="scientific">Gossypium arboreum</name>
    <name type="common">Tree cotton</name>
    <name type="synonym">Gossypium nanking</name>
    <dbReference type="NCBI Taxonomy" id="29729"/>
    <lineage>
        <taxon>Eukaryota</taxon>
        <taxon>Viridiplantae</taxon>
        <taxon>Streptophyta</taxon>
        <taxon>Embryophyta</taxon>
        <taxon>Tracheophyta</taxon>
        <taxon>Spermatophyta</taxon>
        <taxon>Magnoliopsida</taxon>
        <taxon>eudicotyledons</taxon>
        <taxon>Gunneridae</taxon>
        <taxon>Pentapetalae</taxon>
        <taxon>rosids</taxon>
        <taxon>malvids</taxon>
        <taxon>Malvales</taxon>
        <taxon>Malvaceae</taxon>
        <taxon>Malvoideae</taxon>
        <taxon>Gossypium</taxon>
    </lineage>
</organism>
<protein>
    <submittedName>
        <fullName evidence="2">Uncharacterized protein</fullName>
    </submittedName>
</protein>
<evidence type="ECO:0000313" key="2">
    <source>
        <dbReference type="EMBL" id="KHG06357.1"/>
    </source>
</evidence>
<sequence>MNRLLILQSISKPNTHSSNP</sequence>
<feature type="region of interest" description="Disordered" evidence="1">
    <location>
        <begin position="1"/>
        <end position="20"/>
    </location>
</feature>